<dbReference type="Gene3D" id="2.40.440.10">
    <property type="entry name" value="L,D-transpeptidase catalytic domain-like"/>
    <property type="match status" value="1"/>
</dbReference>
<dbReference type="GO" id="GO:0016740">
    <property type="term" value="F:transferase activity"/>
    <property type="evidence" value="ECO:0007669"/>
    <property type="project" value="UniProtKB-KW"/>
</dbReference>
<dbReference type="Pfam" id="PF03734">
    <property type="entry name" value="YkuD"/>
    <property type="match status" value="1"/>
</dbReference>
<dbReference type="GO" id="GO:0071972">
    <property type="term" value="F:peptidoglycan L,D-transpeptidase activity"/>
    <property type="evidence" value="ECO:0007669"/>
    <property type="project" value="TreeGrafter"/>
</dbReference>
<gene>
    <name evidence="9" type="ORF">CTEST_02265</name>
</gene>
<dbReference type="GO" id="GO:0018104">
    <property type="term" value="P:peptidoglycan-protein cross-linking"/>
    <property type="evidence" value="ECO:0007669"/>
    <property type="project" value="TreeGrafter"/>
</dbReference>
<evidence type="ECO:0000259" key="8">
    <source>
        <dbReference type="PROSITE" id="PS52029"/>
    </source>
</evidence>
<keyword evidence="7" id="KW-0732">Signal</keyword>
<evidence type="ECO:0000256" key="2">
    <source>
        <dbReference type="ARBA" id="ARBA00022679"/>
    </source>
</evidence>
<keyword evidence="3 6" id="KW-0133">Cell shape</keyword>
<dbReference type="KEGG" id="cted:CTEST_02265"/>
<dbReference type="GO" id="GO:0071555">
    <property type="term" value="P:cell wall organization"/>
    <property type="evidence" value="ECO:0007669"/>
    <property type="project" value="UniProtKB-UniRule"/>
</dbReference>
<dbReference type="OrthoDB" id="8887048at2"/>
<dbReference type="RefSeq" id="WP_083985394.1">
    <property type="nucleotide sequence ID" value="NZ_CP011545.1"/>
</dbReference>
<accession>A0A0G3H7U4</accession>
<dbReference type="PROSITE" id="PS52029">
    <property type="entry name" value="LD_TPASE"/>
    <property type="match status" value="1"/>
</dbReference>
<evidence type="ECO:0000313" key="9">
    <source>
        <dbReference type="EMBL" id="AKK07908.1"/>
    </source>
</evidence>
<dbReference type="GO" id="GO:0008360">
    <property type="term" value="P:regulation of cell shape"/>
    <property type="evidence" value="ECO:0007669"/>
    <property type="project" value="UniProtKB-UniRule"/>
</dbReference>
<evidence type="ECO:0000313" key="10">
    <source>
        <dbReference type="Proteomes" id="UP000035540"/>
    </source>
</evidence>
<protein>
    <recommendedName>
        <fullName evidence="8">L,D-TPase catalytic domain-containing protein</fullName>
    </recommendedName>
</protein>
<dbReference type="InterPro" id="IPR050979">
    <property type="entry name" value="LD-transpeptidase"/>
</dbReference>
<evidence type="ECO:0000256" key="6">
    <source>
        <dbReference type="PROSITE-ProRule" id="PRU01373"/>
    </source>
</evidence>
<evidence type="ECO:0000256" key="5">
    <source>
        <dbReference type="ARBA" id="ARBA00023316"/>
    </source>
</evidence>
<feature type="active site" description="Proton donor/acceptor" evidence="6">
    <location>
        <position position="193"/>
    </location>
</feature>
<keyword evidence="10" id="KW-1185">Reference proteome</keyword>
<dbReference type="PANTHER" id="PTHR30582">
    <property type="entry name" value="L,D-TRANSPEPTIDASE"/>
    <property type="match status" value="1"/>
</dbReference>
<dbReference type="AlphaFoldDB" id="A0A0G3H7U4"/>
<keyword evidence="4 6" id="KW-0573">Peptidoglycan synthesis</keyword>
<reference evidence="9 10" key="1">
    <citation type="journal article" date="2015" name="Genome Announc.">
        <title>Complete Genome Sequence of the Type Strain Corynebacterium testudinoris DSM 44614, Recovered from Necrotic Lesions in the Mouth of a Tortoise.</title>
        <authorList>
            <person name="Ruckert C."/>
            <person name="Kriete M."/>
            <person name="Jaenicke S."/>
            <person name="Winkler A."/>
            <person name="Tauch A."/>
        </authorList>
    </citation>
    <scope>NUCLEOTIDE SEQUENCE [LARGE SCALE GENOMIC DNA]</scope>
    <source>
        <strain evidence="9 10">DSM 44614</strain>
    </source>
</reference>
<comment type="pathway">
    <text evidence="1 6">Cell wall biogenesis; peptidoglycan biosynthesis.</text>
</comment>
<keyword evidence="5 6" id="KW-0961">Cell wall biogenesis/degradation</keyword>
<dbReference type="CDD" id="cd16913">
    <property type="entry name" value="YkuD_like"/>
    <property type="match status" value="1"/>
</dbReference>
<organism evidence="9 10">
    <name type="scientific">Corynebacterium testudinoris</name>
    <dbReference type="NCBI Taxonomy" id="136857"/>
    <lineage>
        <taxon>Bacteria</taxon>
        <taxon>Bacillati</taxon>
        <taxon>Actinomycetota</taxon>
        <taxon>Actinomycetes</taxon>
        <taxon>Mycobacteriales</taxon>
        <taxon>Corynebacteriaceae</taxon>
        <taxon>Corynebacterium</taxon>
    </lineage>
</organism>
<feature type="signal peptide" evidence="7">
    <location>
        <begin position="1"/>
        <end position="32"/>
    </location>
</feature>
<evidence type="ECO:0000256" key="1">
    <source>
        <dbReference type="ARBA" id="ARBA00004752"/>
    </source>
</evidence>
<dbReference type="EMBL" id="CP011545">
    <property type="protein sequence ID" value="AKK07908.1"/>
    <property type="molecule type" value="Genomic_DNA"/>
</dbReference>
<dbReference type="PANTHER" id="PTHR30582:SF2">
    <property type="entry name" value="L,D-TRANSPEPTIDASE YCIB-RELATED"/>
    <property type="match status" value="1"/>
</dbReference>
<dbReference type="UniPathway" id="UPA00219"/>
<feature type="active site" description="Nucleophile" evidence="6">
    <location>
        <position position="204"/>
    </location>
</feature>
<proteinExistence type="predicted"/>
<dbReference type="InterPro" id="IPR038063">
    <property type="entry name" value="Transpep_catalytic_dom"/>
</dbReference>
<evidence type="ECO:0000256" key="7">
    <source>
        <dbReference type="SAM" id="SignalP"/>
    </source>
</evidence>
<feature type="chain" id="PRO_5005184568" description="L,D-TPase catalytic domain-containing protein" evidence="7">
    <location>
        <begin position="33"/>
        <end position="228"/>
    </location>
</feature>
<dbReference type="STRING" id="136857.CTEST_02265"/>
<sequence length="228" mass="24439">MRSSLNRRIVGAFASLATAAVLLVAAPGIASAQQPLSDGSSQATDAARDAAWNTRNTIHDGVNGLPPEAANAIRGGVDNAVNGVFPGLVSERTAPAPVAAPTPAPAPVPSFDYGPCPKDAKACIDLNGRRTWLQRDGQVYYGDVFHGPGRVGYETPRGTFYVNRKVRHEISWEFNNAPMPYAVYFTNNGIAFHQGDPNILSHGCIRLNERDAAKFFADLNIGDKVFVY</sequence>
<dbReference type="PATRIC" id="fig|136857.5.peg.443"/>
<keyword evidence="2" id="KW-0808">Transferase</keyword>
<name>A0A0G3H7U4_9CORY</name>
<dbReference type="Proteomes" id="UP000035540">
    <property type="component" value="Chromosome"/>
</dbReference>
<dbReference type="SUPFAM" id="SSF141523">
    <property type="entry name" value="L,D-transpeptidase catalytic domain-like"/>
    <property type="match status" value="1"/>
</dbReference>
<reference evidence="10" key="2">
    <citation type="submission" date="2015-05" db="EMBL/GenBank/DDBJ databases">
        <title>Complete genome sequence of Corynebacterium testudinoris DSM 44614, recovered from necrotic lesions in the mouth of a tortoise.</title>
        <authorList>
            <person name="Ruckert C."/>
            <person name="Albersmeier A."/>
            <person name="Winkler A."/>
            <person name="Tauch A."/>
        </authorList>
    </citation>
    <scope>NUCLEOTIDE SEQUENCE [LARGE SCALE GENOMIC DNA]</scope>
    <source>
        <strain evidence="10">DSM 44614</strain>
    </source>
</reference>
<dbReference type="InterPro" id="IPR005490">
    <property type="entry name" value="LD_TPept_cat_dom"/>
</dbReference>
<dbReference type="GO" id="GO:0005576">
    <property type="term" value="C:extracellular region"/>
    <property type="evidence" value="ECO:0007669"/>
    <property type="project" value="TreeGrafter"/>
</dbReference>
<evidence type="ECO:0000256" key="3">
    <source>
        <dbReference type="ARBA" id="ARBA00022960"/>
    </source>
</evidence>
<evidence type="ECO:0000256" key="4">
    <source>
        <dbReference type="ARBA" id="ARBA00022984"/>
    </source>
</evidence>
<feature type="domain" description="L,D-TPase catalytic" evidence="8">
    <location>
        <begin position="120"/>
        <end position="228"/>
    </location>
</feature>